<reference evidence="1" key="7">
    <citation type="journal article" date="2005" name="Science">
        <title>The Transcriptional Landscape of the Mammalian Genome.</title>
        <authorList>
            <consortium name="The FANTOM Consortium"/>
            <consortium name="Riken Genome Exploration Research Group and Genome Science Group (Genome Network Project Core Group)"/>
        </authorList>
    </citation>
    <scope>NUCLEOTIDE SEQUENCE</scope>
    <source>
        <strain evidence="1">C57BL/6J</strain>
        <tissue evidence="1">Olfactory brain</tissue>
    </source>
</reference>
<dbReference type="AlphaFoldDB" id="Q3UY66"/>
<reference evidence="1" key="6">
    <citation type="submission" date="2004-03" db="EMBL/GenBank/DDBJ databases">
        <authorList>
            <person name="Arakawa T."/>
            <person name="Carninci P."/>
            <person name="Fukuda S."/>
            <person name="Hashizume W."/>
            <person name="Hayashida K."/>
            <person name="Hori F."/>
            <person name="Iida J."/>
            <person name="Imamura K."/>
            <person name="Imotani K."/>
            <person name="Itoh M."/>
            <person name="Kanagawa S."/>
            <person name="Kawai J."/>
            <person name="Kojima M."/>
            <person name="Konno H."/>
            <person name="Murata M."/>
            <person name="Nakamura M."/>
            <person name="Ninomiya N."/>
            <person name="Nishiyori H."/>
            <person name="Nomura K."/>
            <person name="Ohno M."/>
            <person name="Sakazume N."/>
            <person name="Sano H."/>
            <person name="Sasaki D."/>
            <person name="Shibata K."/>
            <person name="Shiraki T."/>
            <person name="Tagami M."/>
            <person name="Tagami Y."/>
            <person name="Waki K."/>
            <person name="Watahiki A."/>
            <person name="Muramatsu M."/>
            <person name="Hayashizaki Y."/>
        </authorList>
    </citation>
    <scope>NUCLEOTIDE SEQUENCE</scope>
    <source>
        <strain evidence="1">C57BL/6J</strain>
        <tissue evidence="1">Olfactory brain</tissue>
    </source>
</reference>
<protein>
    <submittedName>
        <fullName evidence="1">Uncharacterized protein</fullName>
    </submittedName>
</protein>
<reference evidence="1" key="4">
    <citation type="journal article" date="2001" name="Nature">
        <title>Functional annotation of a full-length mouse cDNA collection.</title>
        <authorList>
            <consortium name="The RIKEN Genome Exploration Research Group Phase II Team and the FANTOM Consortium"/>
        </authorList>
    </citation>
    <scope>NUCLEOTIDE SEQUENCE</scope>
    <source>
        <strain evidence="1">C57BL/6J</strain>
        <tissue evidence="1">Olfactory brain</tissue>
    </source>
</reference>
<name>Q3UY66_MOUSE</name>
<evidence type="ECO:0000313" key="1">
    <source>
        <dbReference type="EMBL" id="BAE22347.1"/>
    </source>
</evidence>
<sequence>MQGRACKVCSTFAFPPRPNRARGKCDLMRLHEKTKKKNKTNGHRAHFPRRRARFCIGCLYALSTQLRHADARRGTCGLCKGFALAARPVGLPGPLHTDPRIAEYPRLTSHIVCLQLPDVSSAWPPSGYSDLLGRLSCFCFQERSKY</sequence>
<reference evidence="1" key="5">
    <citation type="journal article" date="2002" name="Nature">
        <title>Analysis of the mouse transcriptome based on functional annotation of 60,770 full-length cDNAs.</title>
        <authorList>
            <consortium name="The FANTOM Consortium and the RIKEN Genome Exploration Research Group Phase I and II Team"/>
        </authorList>
    </citation>
    <scope>NUCLEOTIDE SEQUENCE</scope>
    <source>
        <strain evidence="1">C57BL/6J</strain>
        <tissue evidence="1">Olfactory brain</tissue>
    </source>
</reference>
<reference evidence="1" key="1">
    <citation type="journal article" date="1999" name="Methods Enzymol.">
        <title>High-efficiency full-length cDNA cloning.</title>
        <authorList>
            <person name="Carninci P."/>
            <person name="Hayashizaki Y."/>
        </authorList>
    </citation>
    <scope>NUCLEOTIDE SEQUENCE</scope>
    <source>
        <strain evidence="1">C57BL/6J</strain>
        <tissue evidence="1">Olfactory brain</tissue>
    </source>
</reference>
<organism evidence="1">
    <name type="scientific">Mus musculus</name>
    <name type="common">Mouse</name>
    <dbReference type="NCBI Taxonomy" id="10090"/>
    <lineage>
        <taxon>Eukaryota</taxon>
        <taxon>Metazoa</taxon>
        <taxon>Chordata</taxon>
        <taxon>Craniata</taxon>
        <taxon>Vertebrata</taxon>
        <taxon>Euteleostomi</taxon>
        <taxon>Mammalia</taxon>
        <taxon>Eutheria</taxon>
        <taxon>Euarchontoglires</taxon>
        <taxon>Glires</taxon>
        <taxon>Rodentia</taxon>
        <taxon>Myomorpha</taxon>
        <taxon>Muroidea</taxon>
        <taxon>Muridae</taxon>
        <taxon>Murinae</taxon>
        <taxon>Mus</taxon>
        <taxon>Mus</taxon>
    </lineage>
</organism>
<reference evidence="1" key="8">
    <citation type="journal article" date="2005" name="Science">
        <title>Antisense Transcription in the Mammalian Transcriptome.</title>
        <authorList>
            <consortium name="RIKEN Genome Exploration Research Group and Genome Science Group (Genome Network Project Core Group) and the FANTOM Consortium"/>
        </authorList>
    </citation>
    <scope>NUCLEOTIDE SEQUENCE</scope>
    <source>
        <strain evidence="1">C57BL/6J</strain>
        <tissue evidence="1">Olfactory brain</tissue>
    </source>
</reference>
<proteinExistence type="evidence at transcript level"/>
<reference evidence="1" key="2">
    <citation type="journal article" date="2000" name="Genome Res.">
        <title>Normalization and subtraction of cap-trapper-selected cDNAs to prepare full-length cDNA libraries for rapid discovery of new genes.</title>
        <authorList>
            <person name="Carninci P."/>
            <person name="Shibata Y."/>
            <person name="Hayatsu N."/>
            <person name="Sugahara Y."/>
            <person name="Shibata K."/>
            <person name="Itoh M."/>
            <person name="Konno H."/>
            <person name="Okazaki Y."/>
            <person name="Muramatsu M."/>
            <person name="Hayashizaki Y."/>
        </authorList>
    </citation>
    <scope>NUCLEOTIDE SEQUENCE</scope>
    <source>
        <strain evidence="1">C57BL/6J</strain>
        <tissue evidence="1">Olfactory brain</tissue>
    </source>
</reference>
<accession>Q3UY66</accession>
<dbReference type="EMBL" id="AK134938">
    <property type="protein sequence ID" value="BAE22347.1"/>
    <property type="molecule type" value="mRNA"/>
</dbReference>
<reference evidence="1" key="3">
    <citation type="journal article" date="2000" name="Genome Res.">
        <title>RIKEN integrated sequence analysis (RISA) system--384-format sequencing pipeline with 384 multicapillary sequencer.</title>
        <authorList>
            <person name="Shibata K."/>
            <person name="Itoh M."/>
            <person name="Aizawa K."/>
            <person name="Nagaoka S."/>
            <person name="Sasaki N."/>
            <person name="Carninci P."/>
            <person name="Konno H."/>
            <person name="Akiyama J."/>
            <person name="Nishi K."/>
            <person name="Kitsunai T."/>
            <person name="Tashiro H."/>
            <person name="Itoh M."/>
            <person name="Sumi N."/>
            <person name="Ishii Y."/>
            <person name="Nakamura S."/>
            <person name="Hazama M."/>
            <person name="Nishine T."/>
            <person name="Harada A."/>
            <person name="Yamamoto R."/>
            <person name="Matsumoto H."/>
            <person name="Sakaguchi S."/>
            <person name="Ikegami T."/>
            <person name="Kashiwagi K."/>
            <person name="Fujiwake S."/>
            <person name="Inoue K."/>
            <person name="Togawa Y."/>
            <person name="Izawa M."/>
            <person name="Ohara E."/>
            <person name="Watahiki M."/>
            <person name="Yoneda Y."/>
            <person name="Ishikawa T."/>
            <person name="Ozawa K."/>
            <person name="Tanaka T."/>
            <person name="Matsuura S."/>
            <person name="Kawai J."/>
            <person name="Okazaki Y."/>
            <person name="Muramatsu M."/>
            <person name="Inoue Y."/>
            <person name="Kira A."/>
            <person name="Hayashizaki Y."/>
        </authorList>
    </citation>
    <scope>NUCLEOTIDE SEQUENCE</scope>
    <source>
        <strain evidence="1">C57BL/6J</strain>
        <tissue evidence="1">Olfactory brain</tissue>
    </source>
</reference>